<dbReference type="RefSeq" id="WP_099508971.1">
    <property type="nucleotide sequence ID" value="NZ_CP016616.1"/>
</dbReference>
<dbReference type="PANTHER" id="PTHR30006">
    <property type="entry name" value="THIAMINE-BINDING PERIPLASMIC PROTEIN-RELATED"/>
    <property type="match status" value="1"/>
</dbReference>
<sequence length="342" mass="36743">MRLSWMGLALTAAVCAAPFAAQAQAPITIYCSILEEQCRVGVAAFEKATGAKATMVRKSTGETLAQIRAEAANPRADIWWGGPGDSHIQAAEEGLTVEYKSPKLPELHDWAQRFAEQSGYRATGTYLGALGIGYNTKVLQSRGLPEPKCWADLLDPKYRDEVQVSDPNSSGTAYVFLASLVQLMGEDKAFDYLKSLHRNVNQYTKSGAAPVKAVALGETGIAIAFMHDMVTMIADGAPVKTLAPCEGTGYETGSISVVKGGKNIETAQKFVDWALSADAQKLVGADLKIYSIASNKNAPVSADAPKLSEMKLINYDTAKYGSVAERTRLLKKWDAEIKSAPK</sequence>
<dbReference type="GO" id="GO:0030975">
    <property type="term" value="F:thiamine binding"/>
    <property type="evidence" value="ECO:0007669"/>
    <property type="project" value="TreeGrafter"/>
</dbReference>
<proteinExistence type="predicted"/>
<dbReference type="EMBL" id="CP016616">
    <property type="protein sequence ID" value="ANY77979.1"/>
    <property type="molecule type" value="Genomic_DNA"/>
</dbReference>
<evidence type="ECO:0000256" key="1">
    <source>
        <dbReference type="ARBA" id="ARBA00022729"/>
    </source>
</evidence>
<dbReference type="Pfam" id="PF13343">
    <property type="entry name" value="SBP_bac_6"/>
    <property type="match status" value="1"/>
</dbReference>
<name>A0A1B2EDH4_9HYPH</name>
<dbReference type="KEGG" id="moc:BB934_06795"/>
<feature type="chain" id="PRO_5008535816" evidence="2">
    <location>
        <begin position="24"/>
        <end position="342"/>
    </location>
</feature>
<dbReference type="GO" id="GO:0030976">
    <property type="term" value="F:thiamine pyrophosphate binding"/>
    <property type="evidence" value="ECO:0007669"/>
    <property type="project" value="TreeGrafter"/>
</dbReference>
<dbReference type="PIRSF" id="PIRSF002825">
    <property type="entry name" value="CfbpA"/>
    <property type="match status" value="1"/>
</dbReference>
<organism evidence="3">
    <name type="scientific">Microvirga ossetica</name>
    <dbReference type="NCBI Taxonomy" id="1882682"/>
    <lineage>
        <taxon>Bacteria</taxon>
        <taxon>Pseudomonadati</taxon>
        <taxon>Pseudomonadota</taxon>
        <taxon>Alphaproteobacteria</taxon>
        <taxon>Hyphomicrobiales</taxon>
        <taxon>Methylobacteriaceae</taxon>
        <taxon>Microvirga</taxon>
    </lineage>
</organism>
<evidence type="ECO:0000256" key="2">
    <source>
        <dbReference type="SAM" id="SignalP"/>
    </source>
</evidence>
<dbReference type="InterPro" id="IPR026045">
    <property type="entry name" value="Ferric-bd"/>
</dbReference>
<dbReference type="SUPFAM" id="SSF53850">
    <property type="entry name" value="Periplasmic binding protein-like II"/>
    <property type="match status" value="1"/>
</dbReference>
<dbReference type="AlphaFoldDB" id="A0A1B2EDH4"/>
<protein>
    <submittedName>
        <fullName evidence="3">Iron ABC transporter substrate-binding protein</fullName>
    </submittedName>
</protein>
<evidence type="ECO:0000313" key="3">
    <source>
        <dbReference type="EMBL" id="ANY77979.1"/>
    </source>
</evidence>
<keyword evidence="1 2" id="KW-0732">Signal</keyword>
<dbReference type="GO" id="GO:0030288">
    <property type="term" value="C:outer membrane-bounded periplasmic space"/>
    <property type="evidence" value="ECO:0007669"/>
    <property type="project" value="TreeGrafter"/>
</dbReference>
<gene>
    <name evidence="3" type="ORF">BB934_06795</name>
</gene>
<accession>A0A1B2EDH4</accession>
<dbReference type="PANTHER" id="PTHR30006:SF2">
    <property type="entry name" value="ABC TRANSPORTER SUBSTRATE-BINDING PROTEIN"/>
    <property type="match status" value="1"/>
</dbReference>
<dbReference type="CDD" id="cd13544">
    <property type="entry name" value="PBP2_Fbp_like_1"/>
    <property type="match status" value="1"/>
</dbReference>
<reference evidence="3" key="1">
    <citation type="submission" date="2016-07" db="EMBL/GenBank/DDBJ databases">
        <title>Microvirga ossetica sp. nov. a new species of rhizobia isolated from root nodules of the legume species Vicia alpestris Steven originated from North Ossetia region in the Caucasus.</title>
        <authorList>
            <person name="Safronova V.I."/>
            <person name="Kuznetsova I.G."/>
            <person name="Sazanova A.L."/>
            <person name="Belimov A."/>
            <person name="Andronov E."/>
            <person name="Osledkin Y.S."/>
            <person name="Onishchuk O.P."/>
            <person name="Kurchak O.N."/>
            <person name="Shaposhnikov A.I."/>
            <person name="Willems A."/>
            <person name="Tikhonovich I.A."/>
        </authorList>
    </citation>
    <scope>NUCLEOTIDE SEQUENCE [LARGE SCALE GENOMIC DNA]</scope>
    <source>
        <strain evidence="3">V5/3M</strain>
    </source>
</reference>
<dbReference type="GO" id="GO:0015888">
    <property type="term" value="P:thiamine transport"/>
    <property type="evidence" value="ECO:0007669"/>
    <property type="project" value="TreeGrafter"/>
</dbReference>
<dbReference type="OrthoDB" id="6529964at2"/>
<dbReference type="Gene3D" id="3.40.190.10">
    <property type="entry name" value="Periplasmic binding protein-like II"/>
    <property type="match status" value="2"/>
</dbReference>
<feature type="signal peptide" evidence="2">
    <location>
        <begin position="1"/>
        <end position="23"/>
    </location>
</feature>